<evidence type="ECO:0000256" key="4">
    <source>
        <dbReference type="SAM" id="SignalP"/>
    </source>
</evidence>
<dbReference type="PANTHER" id="PTHR10342">
    <property type="entry name" value="ARYLSULFATASE"/>
    <property type="match status" value="1"/>
</dbReference>
<comment type="caution">
    <text evidence="6">The sequence shown here is derived from an EMBL/GenBank/DDBJ whole genome shotgun (WGS) entry which is preliminary data.</text>
</comment>
<protein>
    <recommendedName>
        <fullName evidence="5">Sulfatase N-terminal domain-containing protein</fullName>
    </recommendedName>
</protein>
<dbReference type="InterPro" id="IPR000917">
    <property type="entry name" value="Sulfatase_N"/>
</dbReference>
<dbReference type="EMBL" id="BRYB01000510">
    <property type="protein sequence ID" value="GMI31464.1"/>
    <property type="molecule type" value="Genomic_DNA"/>
</dbReference>
<dbReference type="InterPro" id="IPR017850">
    <property type="entry name" value="Alkaline_phosphatase_core_sf"/>
</dbReference>
<keyword evidence="7" id="KW-1185">Reference proteome</keyword>
<evidence type="ECO:0000256" key="1">
    <source>
        <dbReference type="ARBA" id="ARBA00022723"/>
    </source>
</evidence>
<evidence type="ECO:0000256" key="3">
    <source>
        <dbReference type="ARBA" id="ARBA00023180"/>
    </source>
</evidence>
<dbReference type="Gene3D" id="3.30.1120.10">
    <property type="match status" value="1"/>
</dbReference>
<feature type="chain" id="PRO_5046142187" description="Sulfatase N-terminal domain-containing protein" evidence="4">
    <location>
        <begin position="19"/>
        <end position="672"/>
    </location>
</feature>
<dbReference type="CDD" id="cd16029">
    <property type="entry name" value="4-S"/>
    <property type="match status" value="1"/>
</dbReference>
<gene>
    <name evidence="6" type="ORF">TeGR_g10915</name>
</gene>
<keyword evidence="2" id="KW-0106">Calcium</keyword>
<sequence length="672" mass="74199">MKFAQAISALLLLGPALAAPPPNIVMILVDDWGWGNAGWHHDANPTEGDAAQAAAEAHTPNIDKLVAEGVELDRHYAYKICSPSRSSLQSGRHASHVNPLNTGVLVHNPDDPISGFQGIPRNMTGLGEVMGRAGYERHFVGKWDAGMATPDHTPVGRGYESFFGYFQHANNYWNKEGHIEATGDVDLCLNRFTDLFMENSTYRGGVLDAGYLDDSCSNTVDDADPECYEEKIFKDQALKVIDEYEPKADGSNPLFYMHAFHLIHTPLDVPASYLAKADSLISPSIFDSAGRRNYTAMVYYMDSVVGEIVSALKDKGIYDNTLIGLASDNGGPLYVPGSGNNHPLKGGKYSDWEGGVRTNALISGGYVPEEVRGTKYEGLVSIADWYGMFAELGGAENWRDDEKATRANEWIAKTNRQHPLKKDLPSLPPVDAKEGLINAILSNDHETVFHDILPLSDQALIKWPYKIVTGVQAYSDWQGALFPNCTSLTGPLVPWHNDSNLFELHLDWSLDSDELAGHLWKQDCGDIGCLFNIEEDPNETNNLAAVEGMGGILDELRGHLADANKGLFEPDRGSEVQEACANSVDIGGYYGPFVDVEDYYTGPFRDLKPRQKLLANTYKGFIGILEHDLVEKTVWKITQALYPDYLVPPLVRCFDWCLPEDGPEPEYSCQQM</sequence>
<keyword evidence="4" id="KW-0732">Signal</keyword>
<name>A0ABQ6MSJ1_9STRA</name>
<feature type="domain" description="Sulfatase N-terminal" evidence="5">
    <location>
        <begin position="22"/>
        <end position="394"/>
    </location>
</feature>
<dbReference type="SUPFAM" id="SSF53649">
    <property type="entry name" value="Alkaline phosphatase-like"/>
    <property type="match status" value="1"/>
</dbReference>
<evidence type="ECO:0000259" key="5">
    <source>
        <dbReference type="Pfam" id="PF00884"/>
    </source>
</evidence>
<proteinExistence type="predicted"/>
<evidence type="ECO:0000313" key="7">
    <source>
        <dbReference type="Proteomes" id="UP001165060"/>
    </source>
</evidence>
<keyword evidence="1" id="KW-0479">Metal-binding</keyword>
<dbReference type="Proteomes" id="UP001165060">
    <property type="component" value="Unassembled WGS sequence"/>
</dbReference>
<evidence type="ECO:0000313" key="6">
    <source>
        <dbReference type="EMBL" id="GMI31464.1"/>
    </source>
</evidence>
<dbReference type="Pfam" id="PF00884">
    <property type="entry name" value="Sulfatase"/>
    <property type="match status" value="1"/>
</dbReference>
<dbReference type="PANTHER" id="PTHR10342:SF274">
    <property type="entry name" value="ARYLSULFATASE B"/>
    <property type="match status" value="1"/>
</dbReference>
<dbReference type="InterPro" id="IPR047115">
    <property type="entry name" value="ARSB"/>
</dbReference>
<evidence type="ECO:0000256" key="2">
    <source>
        <dbReference type="ARBA" id="ARBA00022837"/>
    </source>
</evidence>
<keyword evidence="3" id="KW-0325">Glycoprotein</keyword>
<organism evidence="6 7">
    <name type="scientific">Tetraparma gracilis</name>
    <dbReference type="NCBI Taxonomy" id="2962635"/>
    <lineage>
        <taxon>Eukaryota</taxon>
        <taxon>Sar</taxon>
        <taxon>Stramenopiles</taxon>
        <taxon>Ochrophyta</taxon>
        <taxon>Bolidophyceae</taxon>
        <taxon>Parmales</taxon>
        <taxon>Triparmaceae</taxon>
        <taxon>Tetraparma</taxon>
    </lineage>
</organism>
<feature type="signal peptide" evidence="4">
    <location>
        <begin position="1"/>
        <end position="18"/>
    </location>
</feature>
<accession>A0ABQ6MSJ1</accession>
<reference evidence="6 7" key="1">
    <citation type="journal article" date="2023" name="Commun. Biol.">
        <title>Genome analysis of Parmales, the sister group of diatoms, reveals the evolutionary specialization of diatoms from phago-mixotrophs to photoautotrophs.</title>
        <authorList>
            <person name="Ban H."/>
            <person name="Sato S."/>
            <person name="Yoshikawa S."/>
            <person name="Yamada K."/>
            <person name="Nakamura Y."/>
            <person name="Ichinomiya M."/>
            <person name="Sato N."/>
            <person name="Blanc-Mathieu R."/>
            <person name="Endo H."/>
            <person name="Kuwata A."/>
            <person name="Ogata H."/>
        </authorList>
    </citation>
    <scope>NUCLEOTIDE SEQUENCE [LARGE SCALE GENOMIC DNA]</scope>
</reference>
<dbReference type="Gene3D" id="3.40.720.10">
    <property type="entry name" value="Alkaline Phosphatase, subunit A"/>
    <property type="match status" value="1"/>
</dbReference>